<dbReference type="AlphaFoldDB" id="A0A1D1VUH9"/>
<comment type="caution">
    <text evidence="1">The sequence shown here is derived from an EMBL/GenBank/DDBJ whole genome shotgun (WGS) entry which is preliminary data.</text>
</comment>
<sequence length="135" mass="15236">MKWVPVLAQAGCRRQPSPYSVAHPPSLHRKRHIGSRWKSKAYHLPIMEADSCDQPWVFEPHPQRPSSKKGLAKPFHRRNSCTFVTWTAGLLADGIPSAPGMSYEIGLISPIQKELSKARKVFLEQFFIAAGCERD</sequence>
<evidence type="ECO:0000313" key="2">
    <source>
        <dbReference type="Proteomes" id="UP000186922"/>
    </source>
</evidence>
<dbReference type="EMBL" id="BDGG01000011">
    <property type="protein sequence ID" value="GAV04596.1"/>
    <property type="molecule type" value="Genomic_DNA"/>
</dbReference>
<evidence type="ECO:0000313" key="1">
    <source>
        <dbReference type="EMBL" id="GAV04596.1"/>
    </source>
</evidence>
<proteinExistence type="predicted"/>
<organism evidence="1 2">
    <name type="scientific">Ramazzottius varieornatus</name>
    <name type="common">Water bear</name>
    <name type="synonym">Tardigrade</name>
    <dbReference type="NCBI Taxonomy" id="947166"/>
    <lineage>
        <taxon>Eukaryota</taxon>
        <taxon>Metazoa</taxon>
        <taxon>Ecdysozoa</taxon>
        <taxon>Tardigrada</taxon>
        <taxon>Eutardigrada</taxon>
        <taxon>Parachela</taxon>
        <taxon>Hypsibioidea</taxon>
        <taxon>Ramazzottiidae</taxon>
        <taxon>Ramazzottius</taxon>
    </lineage>
</organism>
<dbReference type="Proteomes" id="UP000186922">
    <property type="component" value="Unassembled WGS sequence"/>
</dbReference>
<accession>A0A1D1VUH9</accession>
<gene>
    <name evidence="1" type="primary">RvY_14858-1</name>
    <name evidence="1" type="synonym">RvY_14858.1</name>
    <name evidence="1" type="ORF">RvY_14858</name>
</gene>
<keyword evidence="2" id="KW-1185">Reference proteome</keyword>
<reference evidence="1 2" key="1">
    <citation type="journal article" date="2016" name="Nat. Commun.">
        <title>Extremotolerant tardigrade genome and improved radiotolerance of human cultured cells by tardigrade-unique protein.</title>
        <authorList>
            <person name="Hashimoto T."/>
            <person name="Horikawa D.D."/>
            <person name="Saito Y."/>
            <person name="Kuwahara H."/>
            <person name="Kozuka-Hata H."/>
            <person name="Shin-I T."/>
            <person name="Minakuchi Y."/>
            <person name="Ohishi K."/>
            <person name="Motoyama A."/>
            <person name="Aizu T."/>
            <person name="Enomoto A."/>
            <person name="Kondo K."/>
            <person name="Tanaka S."/>
            <person name="Hara Y."/>
            <person name="Koshikawa S."/>
            <person name="Sagara H."/>
            <person name="Miura T."/>
            <person name="Yokobori S."/>
            <person name="Miyagawa K."/>
            <person name="Suzuki Y."/>
            <person name="Kubo T."/>
            <person name="Oyama M."/>
            <person name="Kohara Y."/>
            <person name="Fujiyama A."/>
            <person name="Arakawa K."/>
            <person name="Katayama T."/>
            <person name="Toyoda A."/>
            <person name="Kunieda T."/>
        </authorList>
    </citation>
    <scope>NUCLEOTIDE SEQUENCE [LARGE SCALE GENOMIC DNA]</scope>
    <source>
        <strain evidence="1 2">YOKOZUNA-1</strain>
    </source>
</reference>
<name>A0A1D1VUH9_RAMVA</name>
<protein>
    <submittedName>
        <fullName evidence="1">Uncharacterized protein</fullName>
    </submittedName>
</protein>